<dbReference type="InterPro" id="IPR011059">
    <property type="entry name" value="Metal-dep_hydrolase_composite"/>
</dbReference>
<feature type="region of interest" description="Disordered" evidence="1">
    <location>
        <begin position="429"/>
        <end position="456"/>
    </location>
</feature>
<dbReference type="PANTHER" id="PTHR43135">
    <property type="entry name" value="ALPHA-D-RIBOSE 1-METHYLPHOSPHONATE 5-TRIPHOSPHATE DIPHOSPHATASE"/>
    <property type="match status" value="1"/>
</dbReference>
<reference evidence="4 5" key="1">
    <citation type="journal article" date="2019" name="Nat. Microbiol.">
        <title>Mediterranean grassland soil C-N compound turnover is dependent on rainfall and depth, and is mediated by genomically divergent microorganisms.</title>
        <authorList>
            <person name="Diamond S."/>
            <person name="Andeer P.F."/>
            <person name="Li Z."/>
            <person name="Crits-Christoph A."/>
            <person name="Burstein D."/>
            <person name="Anantharaman K."/>
            <person name="Lane K.R."/>
            <person name="Thomas B.C."/>
            <person name="Pan C."/>
            <person name="Northen T.R."/>
            <person name="Banfield J.F."/>
        </authorList>
    </citation>
    <scope>NUCLEOTIDE SEQUENCE [LARGE SCALE GENOMIC DNA]</scope>
    <source>
        <strain evidence="4">WS_8</strain>
    </source>
</reference>
<dbReference type="GO" id="GO:0016810">
    <property type="term" value="F:hydrolase activity, acting on carbon-nitrogen (but not peptide) bonds"/>
    <property type="evidence" value="ECO:0007669"/>
    <property type="project" value="InterPro"/>
</dbReference>
<dbReference type="SUPFAM" id="SSF51338">
    <property type="entry name" value="Composite domain of metallo-dependent hydrolases"/>
    <property type="match status" value="1"/>
</dbReference>
<dbReference type="PANTHER" id="PTHR43135:SF3">
    <property type="entry name" value="ALPHA-D-RIBOSE 1-METHYLPHOSPHONATE 5-TRIPHOSPHATE DIPHOSPHATASE"/>
    <property type="match status" value="1"/>
</dbReference>
<evidence type="ECO:0000256" key="1">
    <source>
        <dbReference type="SAM" id="MobiDB-lite"/>
    </source>
</evidence>
<dbReference type="InterPro" id="IPR006680">
    <property type="entry name" value="Amidohydro-rel"/>
</dbReference>
<evidence type="ECO:0000256" key="2">
    <source>
        <dbReference type="SAM" id="SignalP"/>
    </source>
</evidence>
<feature type="signal peptide" evidence="2">
    <location>
        <begin position="1"/>
        <end position="26"/>
    </location>
</feature>
<name>A0A538TW51_UNCEI</name>
<dbReference type="Gene3D" id="3.20.20.140">
    <property type="entry name" value="Metal-dependent hydrolases"/>
    <property type="match status" value="1"/>
</dbReference>
<keyword evidence="2" id="KW-0732">Signal</keyword>
<dbReference type="InterPro" id="IPR051781">
    <property type="entry name" value="Metallo-dep_Hydrolase"/>
</dbReference>
<keyword evidence="4" id="KW-0378">Hydrolase</keyword>
<dbReference type="Proteomes" id="UP000316609">
    <property type="component" value="Unassembled WGS sequence"/>
</dbReference>
<evidence type="ECO:0000259" key="3">
    <source>
        <dbReference type="Pfam" id="PF01979"/>
    </source>
</evidence>
<dbReference type="Gene3D" id="2.30.40.10">
    <property type="entry name" value="Urease, subunit C, domain 1"/>
    <property type="match status" value="1"/>
</dbReference>
<gene>
    <name evidence="4" type="ORF">E6K78_03330</name>
</gene>
<evidence type="ECO:0000313" key="5">
    <source>
        <dbReference type="Proteomes" id="UP000316609"/>
    </source>
</evidence>
<evidence type="ECO:0000313" key="4">
    <source>
        <dbReference type="EMBL" id="TMQ67860.1"/>
    </source>
</evidence>
<organism evidence="4 5">
    <name type="scientific">Eiseniibacteriota bacterium</name>
    <dbReference type="NCBI Taxonomy" id="2212470"/>
    <lineage>
        <taxon>Bacteria</taxon>
        <taxon>Candidatus Eiseniibacteriota</taxon>
    </lineage>
</organism>
<comment type="caution">
    <text evidence="4">The sequence shown here is derived from an EMBL/GenBank/DDBJ whole genome shotgun (WGS) entry which is preliminary data.</text>
</comment>
<protein>
    <submittedName>
        <fullName evidence="4">Amidohydrolase</fullName>
    </submittedName>
</protein>
<feature type="domain" description="Amidohydrolase-related" evidence="3">
    <location>
        <begin position="345"/>
        <end position="410"/>
    </location>
</feature>
<proteinExistence type="predicted"/>
<dbReference type="PROSITE" id="PS51257">
    <property type="entry name" value="PROKAR_LIPOPROTEIN"/>
    <property type="match status" value="1"/>
</dbReference>
<dbReference type="Pfam" id="PF01979">
    <property type="entry name" value="Amidohydro_1"/>
    <property type="match status" value="1"/>
</dbReference>
<dbReference type="SUPFAM" id="SSF51556">
    <property type="entry name" value="Metallo-dependent hydrolases"/>
    <property type="match status" value="1"/>
</dbReference>
<dbReference type="InterPro" id="IPR032466">
    <property type="entry name" value="Metal_Hydrolase"/>
</dbReference>
<dbReference type="AlphaFoldDB" id="A0A538TW51"/>
<sequence>MRRRLAGWGAPAAALAACLLWTRAGAETVALVGATVHTVSGPTLENATVVLRDDKIAAVGANLAAPEGARVVSCQGKHVYPGFIAPISALGLVEIGSVRGTVDYAETGDVNPNIRAQVAINPESDLIPVARVNGLTSALIVPRGGELNGTSALIHLDGWTFEDMTIKAPVGLHVQWPAMGINRSRYERRSEEEQKKQREAALATIHKAFDDARAYWKAHDAERQPGIPRHDRDVKWDAMGRALRGEIPVFFQASAINQIQAVLRFVDEQSLKNVVLVDGYDAWRVADELKRRDIAVITGPTLSLPRRSYEPYDQGMSLPARLSAAGVRFCISDGGDGGEASNARNLPYHAAMAAAYGLPHDEALKAITLYPAQILGVADRLGSLEPGKLADLLVADGDPLEITTHVEQVWIAGKSISMENRQTRLFHKYDQRPRGPHARKHDEASASGGSTGSGRH</sequence>
<accession>A0A538TW51</accession>
<feature type="chain" id="PRO_5021942910" evidence="2">
    <location>
        <begin position="27"/>
        <end position="456"/>
    </location>
</feature>
<dbReference type="EMBL" id="VBOY01000027">
    <property type="protein sequence ID" value="TMQ67860.1"/>
    <property type="molecule type" value="Genomic_DNA"/>
</dbReference>